<proteinExistence type="predicted"/>
<evidence type="ECO:0000259" key="3">
    <source>
        <dbReference type="Pfam" id="PF24925"/>
    </source>
</evidence>
<evidence type="ECO:0000313" key="4">
    <source>
        <dbReference type="EMBL" id="KAK4573250.1"/>
    </source>
</evidence>
<dbReference type="Pfam" id="PF24925">
    <property type="entry name" value="DUF7746"/>
    <property type="match status" value="1"/>
</dbReference>
<dbReference type="PANTHER" id="PTHR33054:SF9">
    <property type="entry name" value="CCHC-TYPE DOMAIN-CONTAINING PROTEIN"/>
    <property type="match status" value="1"/>
</dbReference>
<gene>
    <name evidence="4" type="ORF">RGQ29_031282</name>
</gene>
<protein>
    <recommendedName>
        <fullName evidence="6">Polyprotein</fullName>
    </recommendedName>
</protein>
<comment type="caution">
    <text evidence="4">The sequence shown here is derived from an EMBL/GenBank/DDBJ whole genome shotgun (WGS) entry which is preliminary data.</text>
</comment>
<sequence length="686" mass="79628">MALRDTRHIRFNDSLLGTIETSLGCGPIHFDCFPNFTVGLHDPHIMKALTLNIKTHGTFMLQGVQQIALIYRVYYKCLKTNLNVQALDKRKMGETTLIQTKDLRSKIQVPRALKWFEVTFPSDWSLENENYPLQIQNLAQNLDLDFALQLADGTVRLNFDQSRCRTPFEYDESKFRSPIDLHQPNRSRKDLGLELQRVKTKSQVSTPCYTAKQDSVVDQEEDNNSQTIPSPLDTDIEDPFLQEPKIDHQLVVSKKEFTPNLVALSKEFDLEKNRVKREAYRANHIKEQKKEVLEKWKEFMKEISSNVPFFEYFENHFEWHKKSRVVTKTSGLRKITRKLFSLLDRIENKVILQPGNPSKPIQTLEKPVVKLPTTRQASLKPKYKIALEIVTQKLEELLKKEPVTPSPVTTSSSKAPQLNVLEIHATSSSSSRISSDNEKEIEQLENQFRGLEVKKLHHPTPTSLTKNWHPKPTPPNLQYEERNGNNQFSESFSKLYEWNIDGLLEQEILNKIQHMTMVANNYLNEGRPYIEVIELIALGFTRKLLQWWSNCLTKESKEDIKNAIQKDEEGTPIFDEHIGRGISDGVNTLIYTIMKHFIGKPSNITSRIYDRLSNLRCKTLGEYRWYEDVFTIRIMHRRDCNSPFWKEKFINGLPKLFGEKIKETLSTPLGVIDYDNLTYGDISSTI</sequence>
<dbReference type="Pfam" id="PF24496">
    <property type="entry name" value="DUF7588"/>
    <property type="match status" value="1"/>
</dbReference>
<evidence type="ECO:0000313" key="5">
    <source>
        <dbReference type="Proteomes" id="UP001324115"/>
    </source>
</evidence>
<dbReference type="InterPro" id="IPR056648">
    <property type="entry name" value="DUF7746"/>
</dbReference>
<evidence type="ECO:0000256" key="1">
    <source>
        <dbReference type="SAM" id="MobiDB-lite"/>
    </source>
</evidence>
<dbReference type="InterPro" id="IPR056010">
    <property type="entry name" value="DUF7588"/>
</dbReference>
<dbReference type="Pfam" id="PF22909">
    <property type="entry name" value="Caulimovir_coat_dom"/>
    <property type="match status" value="1"/>
</dbReference>
<dbReference type="InterPro" id="IPR028919">
    <property type="entry name" value="Viral_movement"/>
</dbReference>
<evidence type="ECO:0008006" key="6">
    <source>
        <dbReference type="Google" id="ProtNLM"/>
    </source>
</evidence>
<accession>A0AAN7EJW9</accession>
<keyword evidence="5" id="KW-1185">Reference proteome</keyword>
<evidence type="ECO:0000259" key="2">
    <source>
        <dbReference type="Pfam" id="PF24496"/>
    </source>
</evidence>
<reference evidence="4 5" key="1">
    <citation type="journal article" date="2023" name="G3 (Bethesda)">
        <title>A haplotype-resolved chromosome-scale genome for Quercus rubra L. provides insights into the genetics of adaptive traits for red oak species.</title>
        <authorList>
            <person name="Kapoor B."/>
            <person name="Jenkins J."/>
            <person name="Schmutz J."/>
            <person name="Zhebentyayeva T."/>
            <person name="Kuelheim C."/>
            <person name="Coggeshall M."/>
            <person name="Heim C."/>
            <person name="Lasky J.R."/>
            <person name="Leites L."/>
            <person name="Islam-Faridi N."/>
            <person name="Romero-Severson J."/>
            <person name="DeLeo V.L."/>
            <person name="Lucas S.M."/>
            <person name="Lazic D."/>
            <person name="Gailing O."/>
            <person name="Carlson J."/>
            <person name="Staton M."/>
        </authorList>
    </citation>
    <scope>NUCLEOTIDE SEQUENCE [LARGE SCALE GENOMIC DNA]</scope>
    <source>
        <strain evidence="4">Pseudo-F2</strain>
    </source>
</reference>
<dbReference type="AlphaFoldDB" id="A0AAN7EJW9"/>
<dbReference type="Proteomes" id="UP001324115">
    <property type="component" value="Unassembled WGS sequence"/>
</dbReference>
<dbReference type="EMBL" id="JAXUIC010000009">
    <property type="protein sequence ID" value="KAK4573250.1"/>
    <property type="molecule type" value="Genomic_DNA"/>
</dbReference>
<feature type="region of interest" description="Disordered" evidence="1">
    <location>
        <begin position="209"/>
        <end position="232"/>
    </location>
</feature>
<dbReference type="Pfam" id="PF01107">
    <property type="entry name" value="MP"/>
    <property type="match status" value="1"/>
</dbReference>
<organism evidence="4 5">
    <name type="scientific">Quercus rubra</name>
    <name type="common">Northern red oak</name>
    <name type="synonym">Quercus borealis</name>
    <dbReference type="NCBI Taxonomy" id="3512"/>
    <lineage>
        <taxon>Eukaryota</taxon>
        <taxon>Viridiplantae</taxon>
        <taxon>Streptophyta</taxon>
        <taxon>Embryophyta</taxon>
        <taxon>Tracheophyta</taxon>
        <taxon>Spermatophyta</taxon>
        <taxon>Magnoliopsida</taxon>
        <taxon>eudicotyledons</taxon>
        <taxon>Gunneridae</taxon>
        <taxon>Pentapetalae</taxon>
        <taxon>rosids</taxon>
        <taxon>fabids</taxon>
        <taxon>Fagales</taxon>
        <taxon>Fagaceae</taxon>
        <taxon>Quercus</taxon>
    </lineage>
</organism>
<dbReference type="PANTHER" id="PTHR33054">
    <property type="entry name" value="CCHC-TYPE DOMAIN-CONTAINING PROTEIN"/>
    <property type="match status" value="1"/>
</dbReference>
<feature type="domain" description="DUF7588" evidence="2">
    <location>
        <begin position="264"/>
        <end position="321"/>
    </location>
</feature>
<feature type="domain" description="DUF7746" evidence="3">
    <location>
        <begin position="493"/>
        <end position="566"/>
    </location>
</feature>
<name>A0AAN7EJW9_QUERU</name>